<dbReference type="Gene3D" id="3.40.50.1360">
    <property type="match status" value="1"/>
</dbReference>
<gene>
    <name evidence="7" type="ORF">Scep_026889</name>
</gene>
<dbReference type="GO" id="GO:0005975">
    <property type="term" value="P:carbohydrate metabolic process"/>
    <property type="evidence" value="ECO:0007669"/>
    <property type="project" value="InterPro"/>
</dbReference>
<dbReference type="InterPro" id="IPR037171">
    <property type="entry name" value="NagB/RpiA_transferase-like"/>
</dbReference>
<keyword evidence="8" id="KW-1185">Reference proteome</keyword>
<dbReference type="PANTHER" id="PTHR11054:SF22">
    <property type="entry name" value="6-PHOSPHOGLUCONOLACTONASE 3, CHLOROPLASTIC"/>
    <property type="match status" value="1"/>
</dbReference>
<evidence type="ECO:0000256" key="1">
    <source>
        <dbReference type="ARBA" id="ARBA00000832"/>
    </source>
</evidence>
<dbReference type="CDD" id="cd01400">
    <property type="entry name" value="6PGL"/>
    <property type="match status" value="1"/>
</dbReference>
<keyword evidence="4" id="KW-0378">Hydrolase</keyword>
<feature type="domain" description="Glucosamine/galactosamine-6-phosphate isomerase" evidence="6">
    <location>
        <begin position="82"/>
        <end position="312"/>
    </location>
</feature>
<dbReference type="GO" id="GO:0006098">
    <property type="term" value="P:pentose-phosphate shunt"/>
    <property type="evidence" value="ECO:0007669"/>
    <property type="project" value="InterPro"/>
</dbReference>
<dbReference type="InterPro" id="IPR006148">
    <property type="entry name" value="Glc/Gal-6P_isomerase"/>
</dbReference>
<evidence type="ECO:0000256" key="5">
    <source>
        <dbReference type="RuleBase" id="RU365095"/>
    </source>
</evidence>
<comment type="similarity">
    <text evidence="3 5">Belongs to the glucosamine/galactosamine-6-phosphate isomerase family. 6-phosphogluconolactonase subfamily.</text>
</comment>
<evidence type="ECO:0000256" key="4">
    <source>
        <dbReference type="ARBA" id="ARBA00022801"/>
    </source>
</evidence>
<dbReference type="SUPFAM" id="SSF100950">
    <property type="entry name" value="NagB/RpiA/CoA transferase-like"/>
    <property type="match status" value="1"/>
</dbReference>
<dbReference type="InterPro" id="IPR005900">
    <property type="entry name" value="6-phosphogluconolactonase_DevB"/>
</dbReference>
<comment type="catalytic activity">
    <reaction evidence="1 5">
        <text>6-phospho-D-glucono-1,5-lactone + H2O = 6-phospho-D-gluconate + H(+)</text>
        <dbReference type="Rhea" id="RHEA:12556"/>
        <dbReference type="ChEBI" id="CHEBI:15377"/>
        <dbReference type="ChEBI" id="CHEBI:15378"/>
        <dbReference type="ChEBI" id="CHEBI:57955"/>
        <dbReference type="ChEBI" id="CHEBI:58759"/>
        <dbReference type="EC" id="3.1.1.31"/>
    </reaction>
</comment>
<sequence length="322" mass="35077">MASTPFAALSRLFPNQLPSCAIPLSFSTPLIPCKTLKPKQITPSRKNLYIHRSSFSRIRASMADQVSTQTLNPKNVQVFDNGEDLSVALAKYTADLSQKCIGKSGAFSVVFSGGSLFNSLKKLVEPPYVDSVDWAKWHVFWLDERVVPKDHADSNYKLAYDNFLSKVPVPPGQVYAINDALSAEGAADDYEACLKRLVDAKVLDLSAATGFPRFDLLLVGMGPDGHVASLFPGHPLLSESQRWVAFIKDSPKPPPERITFTFPVINSASNIAMVITGSSKAEPVRRALGGDDNSTDLLPVQMVAPKEGETTWFLDKGAFSSL</sequence>
<dbReference type="EMBL" id="JBBNAG010000011">
    <property type="protein sequence ID" value="KAK9095420.1"/>
    <property type="molecule type" value="Genomic_DNA"/>
</dbReference>
<dbReference type="FunFam" id="3.40.50.1360:FF:000009">
    <property type="entry name" value="Probable 6-phosphogluconolactonase"/>
    <property type="match status" value="1"/>
</dbReference>
<evidence type="ECO:0000259" key="6">
    <source>
        <dbReference type="Pfam" id="PF01182"/>
    </source>
</evidence>
<name>A0AAP0ENK4_9MAGN</name>
<dbReference type="PANTHER" id="PTHR11054">
    <property type="entry name" value="6-PHOSPHOGLUCONOLACTONASE"/>
    <property type="match status" value="1"/>
</dbReference>
<evidence type="ECO:0000256" key="3">
    <source>
        <dbReference type="ARBA" id="ARBA00010662"/>
    </source>
</evidence>
<evidence type="ECO:0000313" key="8">
    <source>
        <dbReference type="Proteomes" id="UP001419268"/>
    </source>
</evidence>
<dbReference type="NCBIfam" id="TIGR01198">
    <property type="entry name" value="pgl"/>
    <property type="match status" value="1"/>
</dbReference>
<evidence type="ECO:0000256" key="2">
    <source>
        <dbReference type="ARBA" id="ARBA00004961"/>
    </source>
</evidence>
<dbReference type="GO" id="GO:0017057">
    <property type="term" value="F:6-phosphogluconolactonase activity"/>
    <property type="evidence" value="ECO:0007669"/>
    <property type="project" value="UniProtKB-EC"/>
</dbReference>
<protein>
    <recommendedName>
        <fullName evidence="5">Probable 6-phosphogluconolactonase</fullName>
        <ecNumber evidence="5">3.1.1.31</ecNumber>
    </recommendedName>
</protein>
<accession>A0AAP0ENK4</accession>
<proteinExistence type="inferred from homology"/>
<comment type="caution">
    <text evidence="7">The sequence shown here is derived from an EMBL/GenBank/DDBJ whole genome shotgun (WGS) entry which is preliminary data.</text>
</comment>
<evidence type="ECO:0000313" key="7">
    <source>
        <dbReference type="EMBL" id="KAK9095420.1"/>
    </source>
</evidence>
<comment type="pathway">
    <text evidence="2">Carbohydrate degradation; pentose phosphate pathway; D-ribulose 5-phosphate from D-glucose 6-phosphate (oxidative stage): step 2/3.</text>
</comment>
<dbReference type="InterPro" id="IPR039104">
    <property type="entry name" value="6PGL"/>
</dbReference>
<dbReference type="Pfam" id="PF01182">
    <property type="entry name" value="Glucosamine_iso"/>
    <property type="match status" value="1"/>
</dbReference>
<organism evidence="7 8">
    <name type="scientific">Stephania cephalantha</name>
    <dbReference type="NCBI Taxonomy" id="152367"/>
    <lineage>
        <taxon>Eukaryota</taxon>
        <taxon>Viridiplantae</taxon>
        <taxon>Streptophyta</taxon>
        <taxon>Embryophyta</taxon>
        <taxon>Tracheophyta</taxon>
        <taxon>Spermatophyta</taxon>
        <taxon>Magnoliopsida</taxon>
        <taxon>Ranunculales</taxon>
        <taxon>Menispermaceae</taxon>
        <taxon>Menispermoideae</taxon>
        <taxon>Cissampelideae</taxon>
        <taxon>Stephania</taxon>
    </lineage>
</organism>
<dbReference type="AlphaFoldDB" id="A0AAP0ENK4"/>
<dbReference type="EC" id="3.1.1.31" evidence="5"/>
<dbReference type="GO" id="GO:0005737">
    <property type="term" value="C:cytoplasm"/>
    <property type="evidence" value="ECO:0007669"/>
    <property type="project" value="UniProtKB-ARBA"/>
</dbReference>
<reference evidence="7 8" key="1">
    <citation type="submission" date="2024-01" db="EMBL/GenBank/DDBJ databases">
        <title>Genome assemblies of Stephania.</title>
        <authorList>
            <person name="Yang L."/>
        </authorList>
    </citation>
    <scope>NUCLEOTIDE SEQUENCE [LARGE SCALE GENOMIC DNA]</scope>
    <source>
        <strain evidence="7">JXDWG</strain>
        <tissue evidence="7">Leaf</tissue>
    </source>
</reference>
<dbReference type="Proteomes" id="UP001419268">
    <property type="component" value="Unassembled WGS sequence"/>
</dbReference>